<organism evidence="10 11">
    <name type="scientific">Neolewinella litorea</name>
    <dbReference type="NCBI Taxonomy" id="2562452"/>
    <lineage>
        <taxon>Bacteria</taxon>
        <taxon>Pseudomonadati</taxon>
        <taxon>Bacteroidota</taxon>
        <taxon>Saprospiria</taxon>
        <taxon>Saprospirales</taxon>
        <taxon>Lewinellaceae</taxon>
        <taxon>Neolewinella</taxon>
    </lineage>
</organism>
<reference evidence="10 11" key="1">
    <citation type="submission" date="2019-04" db="EMBL/GenBank/DDBJ databases">
        <title>Lewinella litorea sp. nov., isolated from a marine sand.</title>
        <authorList>
            <person name="Yoon J.-H."/>
        </authorList>
    </citation>
    <scope>NUCLEOTIDE SEQUENCE [LARGE SCALE GENOMIC DNA]</scope>
    <source>
        <strain evidence="10 11">HSMS-39</strain>
    </source>
</reference>
<evidence type="ECO:0000256" key="5">
    <source>
        <dbReference type="ARBA" id="ARBA00023136"/>
    </source>
</evidence>
<evidence type="ECO:0000259" key="9">
    <source>
        <dbReference type="Pfam" id="PF12704"/>
    </source>
</evidence>
<feature type="domain" description="ABC3 transporter permease C-terminal" evidence="8">
    <location>
        <begin position="296"/>
        <end position="410"/>
    </location>
</feature>
<accession>A0A4S4NGB1</accession>
<evidence type="ECO:0000313" key="11">
    <source>
        <dbReference type="Proteomes" id="UP000308528"/>
    </source>
</evidence>
<keyword evidence="5 7" id="KW-0472">Membrane</keyword>
<evidence type="ECO:0000256" key="6">
    <source>
        <dbReference type="ARBA" id="ARBA00038076"/>
    </source>
</evidence>
<dbReference type="InterPro" id="IPR025857">
    <property type="entry name" value="MacB_PCD"/>
</dbReference>
<dbReference type="InterPro" id="IPR050250">
    <property type="entry name" value="Macrolide_Exporter_MacB"/>
</dbReference>
<dbReference type="PANTHER" id="PTHR30572">
    <property type="entry name" value="MEMBRANE COMPONENT OF TRANSPORTER-RELATED"/>
    <property type="match status" value="1"/>
</dbReference>
<protein>
    <submittedName>
        <fullName evidence="10">ABC transporter permease</fullName>
    </submittedName>
</protein>
<name>A0A4S4NGB1_9BACT</name>
<dbReference type="Proteomes" id="UP000308528">
    <property type="component" value="Unassembled WGS sequence"/>
</dbReference>
<dbReference type="GO" id="GO:0005886">
    <property type="term" value="C:plasma membrane"/>
    <property type="evidence" value="ECO:0007669"/>
    <property type="project" value="UniProtKB-SubCell"/>
</dbReference>
<evidence type="ECO:0000256" key="1">
    <source>
        <dbReference type="ARBA" id="ARBA00004651"/>
    </source>
</evidence>
<evidence type="ECO:0000313" key="10">
    <source>
        <dbReference type="EMBL" id="THH37687.1"/>
    </source>
</evidence>
<keyword evidence="11" id="KW-1185">Reference proteome</keyword>
<keyword evidence="4 7" id="KW-1133">Transmembrane helix</keyword>
<evidence type="ECO:0000256" key="3">
    <source>
        <dbReference type="ARBA" id="ARBA00022692"/>
    </source>
</evidence>
<comment type="caution">
    <text evidence="10">The sequence shown here is derived from an EMBL/GenBank/DDBJ whole genome shotgun (WGS) entry which is preliminary data.</text>
</comment>
<dbReference type="PANTHER" id="PTHR30572:SF4">
    <property type="entry name" value="ABC TRANSPORTER PERMEASE YTRF"/>
    <property type="match status" value="1"/>
</dbReference>
<dbReference type="InterPro" id="IPR003838">
    <property type="entry name" value="ABC3_permease_C"/>
</dbReference>
<keyword evidence="3 7" id="KW-0812">Transmembrane</keyword>
<dbReference type="OrthoDB" id="9770036at2"/>
<feature type="domain" description="MacB-like periplasmic core" evidence="9">
    <location>
        <begin position="25"/>
        <end position="255"/>
    </location>
</feature>
<comment type="similarity">
    <text evidence="6">Belongs to the ABC-4 integral membrane protein family.</text>
</comment>
<keyword evidence="2" id="KW-1003">Cell membrane</keyword>
<evidence type="ECO:0000256" key="7">
    <source>
        <dbReference type="SAM" id="Phobius"/>
    </source>
</evidence>
<sequence length="416" mass="45964">MVLSKVIAESFRQAWQQLTGNKLRTFLSLLGISIGIFCIIGVLSAVQSLQKEVSGSLAKLGDDVVYIDKWPWKDNSDDWWEYYQRPYPDHDDYEALKENLATANLVSYWTVPGTRTLKYQGEAVEGGYLFVTTYELDRLFNIEIDRGRYWSTTEYRNGTDRILLGHTIAEQLFGPINPIGKEVKMQGRKYRVIGTLAPAGDDLVNPLDFDDAIMVTYNNAARFINLKTRNQYGGTIGVKAASGVELERLQDDIRGILRSNRQLRPREDDNFALNELSMTTEALGNIFGVLNIIGLVIGLFSIIVGAISVANIMFVSVKERTSLIGVKKALGARQYIILLEFLTESVILCIIGGAMGLVMVVAITSVINMFLPGFQISLSVLYAIAGVAISAVVGIFAGLVPALLAARMDPVEAMRS</sequence>
<feature type="transmembrane region" description="Helical" evidence="7">
    <location>
        <begin position="286"/>
        <end position="314"/>
    </location>
</feature>
<gene>
    <name evidence="10" type="ORF">E4021_13410</name>
</gene>
<dbReference type="Pfam" id="PF12704">
    <property type="entry name" value="MacB_PCD"/>
    <property type="match status" value="1"/>
</dbReference>
<evidence type="ECO:0000256" key="2">
    <source>
        <dbReference type="ARBA" id="ARBA00022475"/>
    </source>
</evidence>
<evidence type="ECO:0000259" key="8">
    <source>
        <dbReference type="Pfam" id="PF02687"/>
    </source>
</evidence>
<dbReference type="EMBL" id="SRSF01000006">
    <property type="protein sequence ID" value="THH37687.1"/>
    <property type="molecule type" value="Genomic_DNA"/>
</dbReference>
<dbReference type="GO" id="GO:0022857">
    <property type="term" value="F:transmembrane transporter activity"/>
    <property type="evidence" value="ECO:0007669"/>
    <property type="project" value="TreeGrafter"/>
</dbReference>
<feature type="transmembrane region" description="Helical" evidence="7">
    <location>
        <begin position="26"/>
        <end position="46"/>
    </location>
</feature>
<dbReference type="Pfam" id="PF02687">
    <property type="entry name" value="FtsX"/>
    <property type="match status" value="1"/>
</dbReference>
<dbReference type="AlphaFoldDB" id="A0A4S4NGB1"/>
<dbReference type="RefSeq" id="WP_136459880.1">
    <property type="nucleotide sequence ID" value="NZ_SRSF01000006.1"/>
</dbReference>
<evidence type="ECO:0000256" key="4">
    <source>
        <dbReference type="ARBA" id="ARBA00022989"/>
    </source>
</evidence>
<feature type="transmembrane region" description="Helical" evidence="7">
    <location>
        <begin position="335"/>
        <end position="368"/>
    </location>
</feature>
<comment type="subcellular location">
    <subcellularLocation>
        <location evidence="1">Cell membrane</location>
        <topology evidence="1">Multi-pass membrane protein</topology>
    </subcellularLocation>
</comment>
<proteinExistence type="inferred from homology"/>
<feature type="transmembrane region" description="Helical" evidence="7">
    <location>
        <begin position="380"/>
        <end position="406"/>
    </location>
</feature>